<evidence type="ECO:0000313" key="3">
    <source>
        <dbReference type="EMBL" id="KAK6625313.1"/>
    </source>
</evidence>
<sequence length="1016" mass="112547">MQGNDPNRKVSSPSESIKSVCLDGGMGPLKNPRIDGTSTHKDVNRSIDRSLDKNSSDQCYDLGVGQESNDGTDSGVEVIRALSSNGSNSDRFTPIQSCGSSLVSYTSEPEIDRGSECGSESSERGRVGKGSEWKTKKSYLKTERSRIGSRKTKQYDGEGTSESCSETSSTHEVVTPDQLSRSIDFGRPSPKRLHDSRKSENSKTSLRRSESVSRTRTYEKPLVRSHSSVRTSSSSAKVNSASGCINRLGKSSGIYGKSDATGPKVRAEDGRRSFSQRQSSGARIRVSSVADPTRRSSSNTVMTSSLTSAVFGGCATKNGTSEDKSNALDKYGTLPRRPKKKAADTLSSSVGNTSLTRSNSVSREPCSNRAAALRSQRSRENSSNSKSLPPYPKMKKTLSKTIIYHEVSVQTIITNEDMNGSCTGICINERKTGPNAEKESRGIQTDGKERLKKMEDDMKKQSEEMAKFVRENEKLKEENRWILAKISKLLGRSDLREEEPDKKELEELEQHVQAIGLTVIKQQEELSELRRYKLIAHRDLEKSLAAQKNLLQQQQEIEEEYSELHDFLQAEKTALSESLLDTEAEIKESIGNLDDDYMLRLKRLNGEIAKKETQLEQQQEECKHLVRICEQRRQENLSLETKLAGLDQRSRDVLVQQGAAVSAAAVALSGLGARLDTLVEQLSVSCNISEKDLEDIIFHNEAYNKSEDNSPCEPRETKFCESPKRPESFLQVILGALKNATHTPFYKKNSSAVRKEADHLAFFDAESEPCMATDTTPVSKPKSEEQEKGVEDEDEDGEKSESFDGKSDFSRSNSLQNLSDAILNRQLVEKNEGRGSSLSLNDVLPIEVNSLVDQIIDVDNLVTKLLKVIKIIQEEGERRVEKLEDERAMLADQLTQGKQNNQKMEASLQRLQQELTDARSQLNVRISQLEEAKALCGDNQRVAVAEMQKRFAIIDTALGALNSVQDMVNKCPPLAQLRQDLEDCNFENSPGQNDVNANSPNGTVVARNGAVLTTAI</sequence>
<name>A0AAN8S1L6_POLSC</name>
<feature type="compositionally biased region" description="Basic and acidic residues" evidence="2">
    <location>
        <begin position="799"/>
        <end position="809"/>
    </location>
</feature>
<evidence type="ECO:0000313" key="4">
    <source>
        <dbReference type="Proteomes" id="UP001372834"/>
    </source>
</evidence>
<feature type="region of interest" description="Disordered" evidence="2">
    <location>
        <begin position="1"/>
        <end position="393"/>
    </location>
</feature>
<dbReference type="AlphaFoldDB" id="A0AAN8S1L6"/>
<reference evidence="3 4" key="1">
    <citation type="submission" date="2023-10" db="EMBL/GenBank/DDBJ databases">
        <title>Genomes of two closely related lineages of the louse Polyplax serrata with different host specificities.</title>
        <authorList>
            <person name="Martinu J."/>
            <person name="Tarabai H."/>
            <person name="Stefka J."/>
            <person name="Hypsa V."/>
        </authorList>
    </citation>
    <scope>NUCLEOTIDE SEQUENCE [LARGE SCALE GENOMIC DNA]</scope>
    <source>
        <strain evidence="3">HR10_N</strain>
    </source>
</reference>
<evidence type="ECO:0000256" key="2">
    <source>
        <dbReference type="SAM" id="MobiDB-lite"/>
    </source>
</evidence>
<feature type="compositionally biased region" description="Low complexity" evidence="2">
    <location>
        <begin position="273"/>
        <end position="283"/>
    </location>
</feature>
<feature type="compositionally biased region" description="Polar residues" evidence="2">
    <location>
        <begin position="295"/>
        <end position="308"/>
    </location>
</feature>
<feature type="coiled-coil region" evidence="1">
    <location>
        <begin position="601"/>
        <end position="635"/>
    </location>
</feature>
<accession>A0AAN8S1L6</accession>
<feature type="compositionally biased region" description="Low complexity" evidence="2">
    <location>
        <begin position="224"/>
        <end position="242"/>
    </location>
</feature>
<feature type="compositionally biased region" description="Basic and acidic residues" evidence="2">
    <location>
        <begin position="38"/>
        <end position="55"/>
    </location>
</feature>
<feature type="compositionally biased region" description="Basic and acidic residues" evidence="2">
    <location>
        <begin position="110"/>
        <end position="146"/>
    </location>
</feature>
<comment type="caution">
    <text evidence="3">The sequence shown here is derived from an EMBL/GenBank/DDBJ whole genome shotgun (WGS) entry which is preliminary data.</text>
</comment>
<dbReference type="EMBL" id="JAWJWE010000037">
    <property type="protein sequence ID" value="KAK6625313.1"/>
    <property type="molecule type" value="Genomic_DNA"/>
</dbReference>
<dbReference type="Proteomes" id="UP001372834">
    <property type="component" value="Unassembled WGS sequence"/>
</dbReference>
<feature type="region of interest" description="Disordered" evidence="2">
    <location>
        <begin position="771"/>
        <end position="812"/>
    </location>
</feature>
<feature type="compositionally biased region" description="Polar residues" evidence="2">
    <location>
        <begin position="1"/>
        <end position="17"/>
    </location>
</feature>
<feature type="coiled-coil region" evidence="1">
    <location>
        <begin position="444"/>
        <end position="478"/>
    </location>
</feature>
<evidence type="ECO:0000256" key="1">
    <source>
        <dbReference type="SAM" id="Coils"/>
    </source>
</evidence>
<feature type="coiled-coil region" evidence="1">
    <location>
        <begin position="866"/>
        <end position="932"/>
    </location>
</feature>
<gene>
    <name evidence="3" type="ORF">RUM43_005607</name>
</gene>
<feature type="compositionally biased region" description="Polar residues" evidence="2">
    <location>
        <begin position="82"/>
        <end position="107"/>
    </location>
</feature>
<organism evidence="3 4">
    <name type="scientific">Polyplax serrata</name>
    <name type="common">Common mouse louse</name>
    <dbReference type="NCBI Taxonomy" id="468196"/>
    <lineage>
        <taxon>Eukaryota</taxon>
        <taxon>Metazoa</taxon>
        <taxon>Ecdysozoa</taxon>
        <taxon>Arthropoda</taxon>
        <taxon>Hexapoda</taxon>
        <taxon>Insecta</taxon>
        <taxon>Pterygota</taxon>
        <taxon>Neoptera</taxon>
        <taxon>Paraneoptera</taxon>
        <taxon>Psocodea</taxon>
        <taxon>Troctomorpha</taxon>
        <taxon>Phthiraptera</taxon>
        <taxon>Anoplura</taxon>
        <taxon>Polyplacidae</taxon>
        <taxon>Polyplax</taxon>
    </lineage>
</organism>
<proteinExistence type="predicted"/>
<feature type="compositionally biased region" description="Low complexity" evidence="2">
    <location>
        <begin position="157"/>
        <end position="175"/>
    </location>
</feature>
<feature type="coiled-coil region" evidence="1">
    <location>
        <begin position="537"/>
        <end position="571"/>
    </location>
</feature>
<feature type="compositionally biased region" description="Polar residues" evidence="2">
    <location>
        <begin position="345"/>
        <end position="362"/>
    </location>
</feature>
<protein>
    <submittedName>
        <fullName evidence="3">Uncharacterized protein</fullName>
    </submittedName>
</protein>
<keyword evidence="1" id="KW-0175">Coiled coil</keyword>
<feature type="compositionally biased region" description="Basic and acidic residues" evidence="2">
    <location>
        <begin position="192"/>
        <end position="222"/>
    </location>
</feature>